<organism evidence="1 2">
    <name type="scientific">Psilocybe cyanescens</name>
    <dbReference type="NCBI Taxonomy" id="93625"/>
    <lineage>
        <taxon>Eukaryota</taxon>
        <taxon>Fungi</taxon>
        <taxon>Dikarya</taxon>
        <taxon>Basidiomycota</taxon>
        <taxon>Agaricomycotina</taxon>
        <taxon>Agaricomycetes</taxon>
        <taxon>Agaricomycetidae</taxon>
        <taxon>Agaricales</taxon>
        <taxon>Agaricineae</taxon>
        <taxon>Strophariaceae</taxon>
        <taxon>Psilocybe</taxon>
    </lineage>
</organism>
<protein>
    <submittedName>
        <fullName evidence="1">Uncharacterized protein</fullName>
    </submittedName>
</protein>
<dbReference type="AlphaFoldDB" id="A0A409XQW0"/>
<dbReference type="EMBL" id="NHYD01000853">
    <property type="protein sequence ID" value="PPQ93110.1"/>
    <property type="molecule type" value="Genomic_DNA"/>
</dbReference>
<name>A0A409XQW0_PSICY</name>
<comment type="caution">
    <text evidence="1">The sequence shown here is derived from an EMBL/GenBank/DDBJ whole genome shotgun (WGS) entry which is preliminary data.</text>
</comment>
<evidence type="ECO:0000313" key="1">
    <source>
        <dbReference type="EMBL" id="PPQ93110.1"/>
    </source>
</evidence>
<dbReference type="InParanoid" id="A0A409XQW0"/>
<reference evidence="1 2" key="1">
    <citation type="journal article" date="2018" name="Evol. Lett.">
        <title>Horizontal gene cluster transfer increased hallucinogenic mushroom diversity.</title>
        <authorList>
            <person name="Reynolds H.T."/>
            <person name="Vijayakumar V."/>
            <person name="Gluck-Thaler E."/>
            <person name="Korotkin H.B."/>
            <person name="Matheny P.B."/>
            <person name="Slot J.C."/>
        </authorList>
    </citation>
    <scope>NUCLEOTIDE SEQUENCE [LARGE SCALE GENOMIC DNA]</scope>
    <source>
        <strain evidence="1 2">2631</strain>
    </source>
</reference>
<dbReference type="Proteomes" id="UP000283269">
    <property type="component" value="Unassembled WGS sequence"/>
</dbReference>
<accession>A0A409XQW0</accession>
<keyword evidence="2" id="KW-1185">Reference proteome</keyword>
<proteinExistence type="predicted"/>
<sequence length="85" mass="9021">MVEGTFAASSCKVPETKAIRNYGEYAGAIEDALLDRAQTSSGTTKHIHRLDGRQSLGGVVSDMLGEGELAVEVETQVPPVQLGFE</sequence>
<evidence type="ECO:0000313" key="2">
    <source>
        <dbReference type="Proteomes" id="UP000283269"/>
    </source>
</evidence>
<feature type="non-terminal residue" evidence="1">
    <location>
        <position position="85"/>
    </location>
</feature>
<gene>
    <name evidence="1" type="ORF">CVT25_002995</name>
</gene>